<feature type="region of interest" description="Disordered" evidence="5">
    <location>
        <begin position="566"/>
        <end position="587"/>
    </location>
</feature>
<keyword evidence="2 4" id="KW-0547">Nucleotide-binding</keyword>
<dbReference type="PANTHER" id="PTHR19375">
    <property type="entry name" value="HEAT SHOCK PROTEIN 70KDA"/>
    <property type="match status" value="1"/>
</dbReference>
<dbReference type="FunFam" id="3.30.420.40:FF:000144">
    <property type="entry name" value="Molecular chaperone HscC"/>
    <property type="match status" value="1"/>
</dbReference>
<dbReference type="Gene3D" id="3.90.640.10">
    <property type="entry name" value="Actin, Chain A, domain 4"/>
    <property type="match status" value="1"/>
</dbReference>
<evidence type="ECO:0000313" key="7">
    <source>
        <dbReference type="Proteomes" id="UP000316714"/>
    </source>
</evidence>
<gene>
    <name evidence="6" type="primary">dnaK_5</name>
    <name evidence="6" type="ORF">KOR34_47330</name>
</gene>
<organism evidence="6 7">
    <name type="scientific">Posidoniimonas corsicana</name>
    <dbReference type="NCBI Taxonomy" id="1938618"/>
    <lineage>
        <taxon>Bacteria</taxon>
        <taxon>Pseudomonadati</taxon>
        <taxon>Planctomycetota</taxon>
        <taxon>Planctomycetia</taxon>
        <taxon>Pirellulales</taxon>
        <taxon>Lacipirellulaceae</taxon>
        <taxon>Posidoniimonas</taxon>
    </lineage>
</organism>
<evidence type="ECO:0000256" key="4">
    <source>
        <dbReference type="RuleBase" id="RU003322"/>
    </source>
</evidence>
<accession>A0A5C5UXM1</accession>
<dbReference type="InterPro" id="IPR013126">
    <property type="entry name" value="Hsp_70_fam"/>
</dbReference>
<reference evidence="6 7" key="1">
    <citation type="submission" date="2019-02" db="EMBL/GenBank/DDBJ databases">
        <title>Deep-cultivation of Planctomycetes and their phenomic and genomic characterization uncovers novel biology.</title>
        <authorList>
            <person name="Wiegand S."/>
            <person name="Jogler M."/>
            <person name="Boedeker C."/>
            <person name="Pinto D."/>
            <person name="Vollmers J."/>
            <person name="Rivas-Marin E."/>
            <person name="Kohn T."/>
            <person name="Peeters S.H."/>
            <person name="Heuer A."/>
            <person name="Rast P."/>
            <person name="Oberbeckmann S."/>
            <person name="Bunk B."/>
            <person name="Jeske O."/>
            <person name="Meyerdierks A."/>
            <person name="Storesund J.E."/>
            <person name="Kallscheuer N."/>
            <person name="Luecker S."/>
            <person name="Lage O.M."/>
            <person name="Pohl T."/>
            <person name="Merkel B.J."/>
            <person name="Hornburger P."/>
            <person name="Mueller R.-W."/>
            <person name="Bruemmer F."/>
            <person name="Labrenz M."/>
            <person name="Spormann A.M."/>
            <person name="Op Den Camp H."/>
            <person name="Overmann J."/>
            <person name="Amann R."/>
            <person name="Jetten M.S.M."/>
            <person name="Mascher T."/>
            <person name="Medema M.H."/>
            <person name="Devos D.P."/>
            <person name="Kaster A.-K."/>
            <person name="Ovreas L."/>
            <person name="Rohde M."/>
            <person name="Galperin M.Y."/>
            <person name="Jogler C."/>
        </authorList>
    </citation>
    <scope>NUCLEOTIDE SEQUENCE [LARGE SCALE GENOMIC DNA]</scope>
    <source>
        <strain evidence="6 7">KOR34</strain>
    </source>
</reference>
<evidence type="ECO:0000256" key="2">
    <source>
        <dbReference type="ARBA" id="ARBA00022741"/>
    </source>
</evidence>
<evidence type="ECO:0000256" key="5">
    <source>
        <dbReference type="SAM" id="MobiDB-lite"/>
    </source>
</evidence>
<dbReference type="Proteomes" id="UP000316714">
    <property type="component" value="Unassembled WGS sequence"/>
</dbReference>
<keyword evidence="7" id="KW-1185">Reference proteome</keyword>
<dbReference type="SUPFAM" id="SSF53067">
    <property type="entry name" value="Actin-like ATPase domain"/>
    <property type="match status" value="2"/>
</dbReference>
<sequence length="587" mass="64346">MSQIIGIDLGTTNSLCAVFSEGEPRLVPNSLGKTLTPSVVGVLDDGQILVGEAARELRVTRPERCASTFKRLMGGGDKVTLAGAEYTAPELSSLVLGSLKHDAESFLGEEVTEAVITVPAYFNDNQRKATRLAGQLAGLKVRRIVNEPTAAALCYGFHDRQAEKKLLVVDLGGGTFDVTLMEVFEGTLEIISTAGESMLGGEDFTNRLVATILANDGQQLEVAEMRYPLRTARLRQQCEQAKRELAANDDARVRLPDDDGVVPPDARGVKITREAFAKAVKPLLERIEGPIAKALRDGRTSRDEVDEIILVGGATRMRPLRDFVSVYFDREPLTRFDPDQVVGLGAAVQAALIADDRAVDDMVMTDVCPFTLGVNYSKELGAQLRDGYYQPIIHRNTTIPVSKEHPFFTIVANQPTVRFDVYQGEHRMVEKNLKIGSLEVTGIPPSPAGHAVYARFTYDLNGILEVEAYAEGAAKRFRTVITSHASELAEDELAEALERMQRLKYYPRDDMVNQRLLRLGERLVGEVSPFQREQLESAIDALEHAMAAGEREPVESARQTLLQTLSALGFNPEADPTADGEEGPPRE</sequence>
<evidence type="ECO:0000313" key="6">
    <source>
        <dbReference type="EMBL" id="TWT30175.1"/>
    </source>
</evidence>
<comment type="similarity">
    <text evidence="1 4">Belongs to the heat shock protein 70 family.</text>
</comment>
<comment type="caution">
    <text evidence="6">The sequence shown here is derived from an EMBL/GenBank/DDBJ whole genome shotgun (WGS) entry which is preliminary data.</text>
</comment>
<dbReference type="PROSITE" id="PS00297">
    <property type="entry name" value="HSP70_1"/>
    <property type="match status" value="1"/>
</dbReference>
<dbReference type="InterPro" id="IPR018181">
    <property type="entry name" value="Heat_shock_70_CS"/>
</dbReference>
<proteinExistence type="inferred from homology"/>
<dbReference type="GO" id="GO:0005524">
    <property type="term" value="F:ATP binding"/>
    <property type="evidence" value="ECO:0007669"/>
    <property type="project" value="UniProtKB-KW"/>
</dbReference>
<protein>
    <submittedName>
        <fullName evidence="6">Chaperone protein DnaK</fullName>
    </submittedName>
</protein>
<evidence type="ECO:0000256" key="3">
    <source>
        <dbReference type="ARBA" id="ARBA00022840"/>
    </source>
</evidence>
<dbReference type="PROSITE" id="PS00329">
    <property type="entry name" value="HSP70_2"/>
    <property type="match status" value="1"/>
</dbReference>
<dbReference type="Pfam" id="PF00012">
    <property type="entry name" value="HSP70"/>
    <property type="match status" value="2"/>
</dbReference>
<dbReference type="InterPro" id="IPR043129">
    <property type="entry name" value="ATPase_NBD"/>
</dbReference>
<feature type="compositionally biased region" description="Acidic residues" evidence="5">
    <location>
        <begin position="576"/>
        <end position="587"/>
    </location>
</feature>
<keyword evidence="3 4" id="KW-0067">ATP-binding</keyword>
<dbReference type="AlphaFoldDB" id="A0A5C5UXM1"/>
<dbReference type="Gene3D" id="2.60.34.10">
    <property type="entry name" value="Substrate Binding Domain Of DNAk, Chain A, domain 1"/>
    <property type="match status" value="1"/>
</dbReference>
<dbReference type="SUPFAM" id="SSF100920">
    <property type="entry name" value="Heat shock protein 70kD (HSP70), peptide-binding domain"/>
    <property type="match status" value="1"/>
</dbReference>
<dbReference type="RefSeq" id="WP_146568547.1">
    <property type="nucleotide sequence ID" value="NZ_SIHJ01000005.1"/>
</dbReference>
<dbReference type="PRINTS" id="PR00301">
    <property type="entry name" value="HEATSHOCK70"/>
</dbReference>
<evidence type="ECO:0000256" key="1">
    <source>
        <dbReference type="ARBA" id="ARBA00007381"/>
    </source>
</evidence>
<dbReference type="OrthoDB" id="9766019at2"/>
<dbReference type="EMBL" id="SIHJ01000005">
    <property type="protein sequence ID" value="TWT30175.1"/>
    <property type="molecule type" value="Genomic_DNA"/>
</dbReference>
<dbReference type="GO" id="GO:0140662">
    <property type="term" value="F:ATP-dependent protein folding chaperone"/>
    <property type="evidence" value="ECO:0007669"/>
    <property type="project" value="InterPro"/>
</dbReference>
<dbReference type="Gene3D" id="3.30.420.40">
    <property type="match status" value="2"/>
</dbReference>
<name>A0A5C5UXM1_9BACT</name>
<dbReference type="InterPro" id="IPR029047">
    <property type="entry name" value="HSP70_peptide-bd_sf"/>
</dbReference>